<sequence>MERLTLLGTAGSAVSLPPAVSSIRVPKEEEAMWSMQLIDVLAAEEHKVLRGPALSYTWNEGALPPLEKAQKRLGLPLFVARPVEPSVPEAPTPVKLHKRIIYDQEVVTCECGKVGMRGVIRRHQKRKCPNKMPVGPRCPDCRRVFSSNGALRHHRANIARCLKNIARMAQASTSPQLSAPGSNAPSTSGSSQQDISLLDDDEAEQQYPGSDYHPSLWDDDEAELQYPDDTAESFAMTSQAVS</sequence>
<protein>
    <submittedName>
        <fullName evidence="2">Uncharacterized protein</fullName>
    </submittedName>
</protein>
<gene>
    <name evidence="2" type="ORF">BDN71DRAFT_655952</name>
</gene>
<name>A0A9P5ZZ74_PLEER</name>
<evidence type="ECO:0000313" key="2">
    <source>
        <dbReference type="EMBL" id="KAF9496998.1"/>
    </source>
</evidence>
<comment type="caution">
    <text evidence="2">The sequence shown here is derived from an EMBL/GenBank/DDBJ whole genome shotgun (WGS) entry which is preliminary data.</text>
</comment>
<feature type="compositionally biased region" description="Polar residues" evidence="1">
    <location>
        <begin position="172"/>
        <end position="187"/>
    </location>
</feature>
<proteinExistence type="predicted"/>
<accession>A0A9P5ZZ74</accession>
<dbReference type="AlphaFoldDB" id="A0A9P5ZZ74"/>
<evidence type="ECO:0000256" key="1">
    <source>
        <dbReference type="SAM" id="MobiDB-lite"/>
    </source>
</evidence>
<reference evidence="2" key="1">
    <citation type="submission" date="2020-11" db="EMBL/GenBank/DDBJ databases">
        <authorList>
            <consortium name="DOE Joint Genome Institute"/>
            <person name="Ahrendt S."/>
            <person name="Riley R."/>
            <person name="Andreopoulos W."/>
            <person name="Labutti K."/>
            <person name="Pangilinan J."/>
            <person name="Ruiz-Duenas F.J."/>
            <person name="Barrasa J.M."/>
            <person name="Sanchez-Garcia M."/>
            <person name="Camarero S."/>
            <person name="Miyauchi S."/>
            <person name="Serrano A."/>
            <person name="Linde D."/>
            <person name="Babiker R."/>
            <person name="Drula E."/>
            <person name="Ayuso-Fernandez I."/>
            <person name="Pacheco R."/>
            <person name="Padilla G."/>
            <person name="Ferreira P."/>
            <person name="Barriuso J."/>
            <person name="Kellner H."/>
            <person name="Castanera R."/>
            <person name="Alfaro M."/>
            <person name="Ramirez L."/>
            <person name="Pisabarro A.G."/>
            <person name="Kuo A."/>
            <person name="Tritt A."/>
            <person name="Lipzen A."/>
            <person name="He G."/>
            <person name="Yan M."/>
            <person name="Ng V."/>
            <person name="Cullen D."/>
            <person name="Martin F."/>
            <person name="Rosso M.-N."/>
            <person name="Henrissat B."/>
            <person name="Hibbett D."/>
            <person name="Martinez A.T."/>
            <person name="Grigoriev I.V."/>
        </authorList>
    </citation>
    <scope>NUCLEOTIDE SEQUENCE</scope>
    <source>
        <strain evidence="2">ATCC 90797</strain>
    </source>
</reference>
<organism evidence="2 3">
    <name type="scientific">Pleurotus eryngii</name>
    <name type="common">Boletus of the steppes</name>
    <dbReference type="NCBI Taxonomy" id="5323"/>
    <lineage>
        <taxon>Eukaryota</taxon>
        <taxon>Fungi</taxon>
        <taxon>Dikarya</taxon>
        <taxon>Basidiomycota</taxon>
        <taxon>Agaricomycotina</taxon>
        <taxon>Agaricomycetes</taxon>
        <taxon>Agaricomycetidae</taxon>
        <taxon>Agaricales</taxon>
        <taxon>Pleurotineae</taxon>
        <taxon>Pleurotaceae</taxon>
        <taxon>Pleurotus</taxon>
    </lineage>
</organism>
<dbReference type="EMBL" id="MU154547">
    <property type="protein sequence ID" value="KAF9496998.1"/>
    <property type="molecule type" value="Genomic_DNA"/>
</dbReference>
<dbReference type="OrthoDB" id="10427388at2759"/>
<evidence type="ECO:0000313" key="3">
    <source>
        <dbReference type="Proteomes" id="UP000807025"/>
    </source>
</evidence>
<feature type="region of interest" description="Disordered" evidence="1">
    <location>
        <begin position="172"/>
        <end position="242"/>
    </location>
</feature>
<keyword evidence="3" id="KW-1185">Reference proteome</keyword>
<dbReference type="Proteomes" id="UP000807025">
    <property type="component" value="Unassembled WGS sequence"/>
</dbReference>